<dbReference type="SFLD" id="SFLDS00029">
    <property type="entry name" value="Radical_SAM"/>
    <property type="match status" value="1"/>
</dbReference>
<keyword evidence="3" id="KW-0808">Transferase</keyword>
<dbReference type="Gene3D" id="3.40.50.12160">
    <property type="entry name" value="Methylthiotransferase, N-terminal domain"/>
    <property type="match status" value="1"/>
</dbReference>
<dbReference type="InterPro" id="IPR007197">
    <property type="entry name" value="rSAM"/>
</dbReference>
<dbReference type="InterPro" id="IPR058240">
    <property type="entry name" value="rSAM_sf"/>
</dbReference>
<dbReference type="InterPro" id="IPR020612">
    <property type="entry name" value="Methylthiotransferase_CS"/>
</dbReference>
<dbReference type="SFLD" id="SFLDG01082">
    <property type="entry name" value="B12-binding_domain_containing"/>
    <property type="match status" value="1"/>
</dbReference>
<comment type="cofactor">
    <cofactor evidence="1">
        <name>[4Fe-4S] cluster</name>
        <dbReference type="ChEBI" id="CHEBI:49883"/>
    </cofactor>
</comment>
<evidence type="ECO:0000313" key="11">
    <source>
        <dbReference type="Proteomes" id="UP001276854"/>
    </source>
</evidence>
<dbReference type="PANTHER" id="PTHR11918:SF45">
    <property type="entry name" value="THREONYLCARBAMOYLADENOSINE TRNA METHYLTHIOTRANSFERASE"/>
    <property type="match status" value="1"/>
</dbReference>
<dbReference type="InterPro" id="IPR038135">
    <property type="entry name" value="Methylthiotransferase_N_sf"/>
</dbReference>
<dbReference type="InterPro" id="IPR006467">
    <property type="entry name" value="MiaB-like_bact"/>
</dbReference>
<keyword evidence="2" id="KW-0004">4Fe-4S</keyword>
<dbReference type="Pfam" id="PF04055">
    <property type="entry name" value="Radical_SAM"/>
    <property type="match status" value="1"/>
</dbReference>
<keyword evidence="4" id="KW-0949">S-adenosyl-L-methionine</keyword>
<evidence type="ECO:0000259" key="9">
    <source>
        <dbReference type="PROSITE" id="PS51918"/>
    </source>
</evidence>
<dbReference type="InterPro" id="IPR005839">
    <property type="entry name" value="Methylthiotransferase"/>
</dbReference>
<dbReference type="SMART" id="SM00729">
    <property type="entry name" value="Elp3"/>
    <property type="match status" value="1"/>
</dbReference>
<dbReference type="PROSITE" id="PS51918">
    <property type="entry name" value="RADICAL_SAM"/>
    <property type="match status" value="1"/>
</dbReference>
<feature type="domain" description="Radical SAM core" evidence="9">
    <location>
        <begin position="141"/>
        <end position="375"/>
    </location>
</feature>
<dbReference type="NCBIfam" id="TIGR01579">
    <property type="entry name" value="MiaB-like-C"/>
    <property type="match status" value="1"/>
</dbReference>
<comment type="caution">
    <text evidence="10">The sequence shown here is derived from an EMBL/GenBank/DDBJ whole genome shotgun (WGS) entry which is preliminary data.</text>
</comment>
<dbReference type="InterPro" id="IPR013848">
    <property type="entry name" value="Methylthiotransferase_N"/>
</dbReference>
<dbReference type="SFLD" id="SFLDG01061">
    <property type="entry name" value="methylthiotransferase"/>
    <property type="match status" value="1"/>
</dbReference>
<proteinExistence type="predicted"/>
<dbReference type="SUPFAM" id="SSF102114">
    <property type="entry name" value="Radical SAM enzymes"/>
    <property type="match status" value="1"/>
</dbReference>
<sequence length="439" mass="49966">MRKAALHNLGCKVNSYETEAMQQLLENAGYEIVPFTEGADVYIINTCSVTNIADRKSRQMLHRAKKMNPGAVVVAAGCYVQAAGEELKKDEAVDLVIGNNKKTDLVTILEDYFSQNQEAEEDTVIDIGHTAEYENLSISRIGDHTRAFIKVQDGCNQFCSYCIIPYTRGRVRSRKPEEVVEEIRRLAAIGYEEAVLTGIHLSSYGMDFPMEERISLLDLIIKVHEIPQIRRIRLGSLEPRIITEEFADTLAGLKKVCPHFHLSLQSGCDATLKRMNRKYTATEYLKGCELLRKAFKNPAITTDIIVGFPGETKEEFETTREYLKKLQFYEMHVFKYSVRNGTRAADMPDQIPESVKSERSSELLALEQEMSLSYRRSHLGTETEVLMEEEYEVDGTRYMIGHTREYIKAAVPFEKGIKGTMVTGTLWKMLTNDIVFLKH</sequence>
<dbReference type="Pfam" id="PF00919">
    <property type="entry name" value="UPF0004"/>
    <property type="match status" value="1"/>
</dbReference>
<evidence type="ECO:0000256" key="4">
    <source>
        <dbReference type="ARBA" id="ARBA00022691"/>
    </source>
</evidence>
<dbReference type="SFLD" id="SFLDF00295">
    <property type="entry name" value="threonylcarbamoyladenosine_tRN"/>
    <property type="match status" value="1"/>
</dbReference>
<dbReference type="CDD" id="cd01335">
    <property type="entry name" value="Radical_SAM"/>
    <property type="match status" value="1"/>
</dbReference>
<evidence type="ECO:0000256" key="2">
    <source>
        <dbReference type="ARBA" id="ARBA00022485"/>
    </source>
</evidence>
<dbReference type="Proteomes" id="UP001276854">
    <property type="component" value="Unassembled WGS sequence"/>
</dbReference>
<name>A0ABU4GNY2_9CLOT</name>
<keyword evidence="7" id="KW-0411">Iron-sulfur</keyword>
<dbReference type="PROSITE" id="PS51449">
    <property type="entry name" value="MTTASE_N"/>
    <property type="match status" value="1"/>
</dbReference>
<dbReference type="InterPro" id="IPR023404">
    <property type="entry name" value="rSAM_horseshoe"/>
</dbReference>
<dbReference type="PANTHER" id="PTHR11918">
    <property type="entry name" value="RADICAL SAM PROTEINS"/>
    <property type="match status" value="1"/>
</dbReference>
<evidence type="ECO:0000256" key="3">
    <source>
        <dbReference type="ARBA" id="ARBA00022679"/>
    </source>
</evidence>
<evidence type="ECO:0000259" key="8">
    <source>
        <dbReference type="PROSITE" id="PS51449"/>
    </source>
</evidence>
<keyword evidence="6" id="KW-0408">Iron</keyword>
<evidence type="ECO:0000256" key="6">
    <source>
        <dbReference type="ARBA" id="ARBA00023004"/>
    </source>
</evidence>
<dbReference type="RefSeq" id="WP_318065536.1">
    <property type="nucleotide sequence ID" value="NZ_JAWONS010000252.1"/>
</dbReference>
<accession>A0ABU4GNY2</accession>
<reference evidence="10 11" key="1">
    <citation type="submission" date="2023-10" db="EMBL/GenBank/DDBJ databases">
        <title>A novel Glycoside Hydrolase 43-Like Enzyme from Clostrdium boliviensis is an Endo-xylanase, and a Candidate for Xylooligosaccharides Production from Different Xylan Substrates.</title>
        <authorList>
            <person name="Alvarez M.T."/>
            <person name="Rocabado-Villegas L.R."/>
            <person name="Salas-Veizaga D.M."/>
            <person name="Linares-Pasten J.A."/>
            <person name="Gudmundsdottir E.E."/>
            <person name="Hreggvidsson G.O."/>
            <person name="Adlercreutz P."/>
            <person name="Nordberg Karlsson E."/>
        </authorList>
    </citation>
    <scope>NUCLEOTIDE SEQUENCE [LARGE SCALE GENOMIC DNA]</scope>
    <source>
        <strain evidence="10 11">E-1</strain>
    </source>
</reference>
<evidence type="ECO:0000313" key="10">
    <source>
        <dbReference type="EMBL" id="MDW2799338.1"/>
    </source>
</evidence>
<dbReference type="InterPro" id="IPR034557">
    <property type="entry name" value="ThrcA_tRNA_MEthiotransferase"/>
</dbReference>
<keyword evidence="11" id="KW-1185">Reference proteome</keyword>
<gene>
    <name evidence="10" type="primary">mtaB</name>
    <name evidence="10" type="ORF">RZO55_17325</name>
</gene>
<dbReference type="Gene3D" id="3.80.30.20">
    <property type="entry name" value="tm_1862 like domain"/>
    <property type="match status" value="1"/>
</dbReference>
<dbReference type="EMBL" id="JAWONS010000252">
    <property type="protein sequence ID" value="MDW2799338.1"/>
    <property type="molecule type" value="Genomic_DNA"/>
</dbReference>
<evidence type="ECO:0000256" key="5">
    <source>
        <dbReference type="ARBA" id="ARBA00022723"/>
    </source>
</evidence>
<evidence type="ECO:0000256" key="1">
    <source>
        <dbReference type="ARBA" id="ARBA00001966"/>
    </source>
</evidence>
<evidence type="ECO:0000256" key="7">
    <source>
        <dbReference type="ARBA" id="ARBA00023014"/>
    </source>
</evidence>
<feature type="domain" description="MTTase N-terminal" evidence="8">
    <location>
        <begin position="2"/>
        <end position="114"/>
    </location>
</feature>
<dbReference type="PROSITE" id="PS01278">
    <property type="entry name" value="MTTASE_RADICAL"/>
    <property type="match status" value="1"/>
</dbReference>
<organism evidence="10 11">
    <name type="scientific">Clostridium boliviensis</name>
    <dbReference type="NCBI Taxonomy" id="318465"/>
    <lineage>
        <taxon>Bacteria</taxon>
        <taxon>Bacillati</taxon>
        <taxon>Bacillota</taxon>
        <taxon>Clostridia</taxon>
        <taxon>Eubacteriales</taxon>
        <taxon>Clostridiaceae</taxon>
        <taxon>Clostridium</taxon>
    </lineage>
</organism>
<protein>
    <submittedName>
        <fullName evidence="10">tRNA (N(6)-L-threonylcarbamoyladenosine(37)-C(2))-methylthiotransferase MtaB</fullName>
    </submittedName>
</protein>
<dbReference type="NCBIfam" id="TIGR00089">
    <property type="entry name" value="MiaB/RimO family radical SAM methylthiotransferase"/>
    <property type="match status" value="1"/>
</dbReference>
<dbReference type="InterPro" id="IPR006638">
    <property type="entry name" value="Elp3/MiaA/NifB-like_rSAM"/>
</dbReference>
<keyword evidence="5" id="KW-0479">Metal-binding</keyword>